<comment type="caution">
    <text evidence="2">The sequence shown here is derived from an EMBL/GenBank/DDBJ whole genome shotgun (WGS) entry which is preliminary data.</text>
</comment>
<proteinExistence type="predicted"/>
<evidence type="ECO:0000313" key="2">
    <source>
        <dbReference type="EMBL" id="GIY16499.1"/>
    </source>
</evidence>
<keyword evidence="3" id="KW-1185">Reference proteome</keyword>
<sequence>MDWTLDSWLVQKYMCAAFVTIPRSIRAIEQTHTETHRTKASSMPNLRKAVSQERRPSNAYDNSSQK</sequence>
<name>A0AAV4R620_CAEEX</name>
<organism evidence="2 3">
    <name type="scientific">Caerostris extrusa</name>
    <name type="common">Bark spider</name>
    <name type="synonym">Caerostris bankana</name>
    <dbReference type="NCBI Taxonomy" id="172846"/>
    <lineage>
        <taxon>Eukaryota</taxon>
        <taxon>Metazoa</taxon>
        <taxon>Ecdysozoa</taxon>
        <taxon>Arthropoda</taxon>
        <taxon>Chelicerata</taxon>
        <taxon>Arachnida</taxon>
        <taxon>Araneae</taxon>
        <taxon>Araneomorphae</taxon>
        <taxon>Entelegynae</taxon>
        <taxon>Araneoidea</taxon>
        <taxon>Araneidae</taxon>
        <taxon>Caerostris</taxon>
    </lineage>
</organism>
<protein>
    <submittedName>
        <fullName evidence="2">Uncharacterized protein</fullName>
    </submittedName>
</protein>
<dbReference type="EMBL" id="BPLR01007386">
    <property type="protein sequence ID" value="GIY16499.1"/>
    <property type="molecule type" value="Genomic_DNA"/>
</dbReference>
<evidence type="ECO:0000256" key="1">
    <source>
        <dbReference type="SAM" id="MobiDB-lite"/>
    </source>
</evidence>
<dbReference type="AlphaFoldDB" id="A0AAV4R620"/>
<gene>
    <name evidence="2" type="ORF">CEXT_192931</name>
</gene>
<accession>A0AAV4R620</accession>
<feature type="region of interest" description="Disordered" evidence="1">
    <location>
        <begin position="32"/>
        <end position="66"/>
    </location>
</feature>
<dbReference type="Proteomes" id="UP001054945">
    <property type="component" value="Unassembled WGS sequence"/>
</dbReference>
<evidence type="ECO:0000313" key="3">
    <source>
        <dbReference type="Proteomes" id="UP001054945"/>
    </source>
</evidence>
<reference evidence="2 3" key="1">
    <citation type="submission" date="2021-06" db="EMBL/GenBank/DDBJ databases">
        <title>Caerostris extrusa draft genome.</title>
        <authorList>
            <person name="Kono N."/>
            <person name="Arakawa K."/>
        </authorList>
    </citation>
    <scope>NUCLEOTIDE SEQUENCE [LARGE SCALE GENOMIC DNA]</scope>
</reference>